<dbReference type="PATRIC" id="fig|1179773.3.peg.1450"/>
<dbReference type="HOGENOM" id="CLU_047003_2_0_11"/>
<dbReference type="Proteomes" id="UP000006281">
    <property type="component" value="Chromosome"/>
</dbReference>
<name>K0JSD2_SACES</name>
<evidence type="ECO:0000313" key="2">
    <source>
        <dbReference type="Proteomes" id="UP000006281"/>
    </source>
</evidence>
<reference evidence="1 2" key="1">
    <citation type="journal article" date="2012" name="BMC Genomics">
        <title>Complete genome sequence of Saccharothrix espanaensis DSM 44229T and comparison to the other completely sequenced Pseudonocardiaceae.</title>
        <authorList>
            <person name="Strobel T."/>
            <person name="Al-Dilaimi A."/>
            <person name="Blom J."/>
            <person name="Gessner A."/>
            <person name="Kalinowski J."/>
            <person name="Luzhetska M."/>
            <person name="Puhler A."/>
            <person name="Szczepanowski R."/>
            <person name="Bechthold A."/>
            <person name="Ruckert C."/>
        </authorList>
    </citation>
    <scope>NUCLEOTIDE SEQUENCE [LARGE SCALE GENOMIC DNA]</scope>
    <source>
        <strain evidence="2">ATCC 51144 / DSM 44229 / JCM 9112 / NBRC 15066 / NRRL 15764</strain>
    </source>
</reference>
<dbReference type="eggNOG" id="COG3214">
    <property type="taxonomic scope" value="Bacteria"/>
</dbReference>
<sequence length="370" mass="41188">MTSTVGGMTEVLSRRAVGRATLARQFLLERTTRPVADVVSHLVGLQAQTPHTWYTGLWTRIADFRPADAADLLRDRGLVRTALMRSTIHLVTPADALGLRPLVQPALDRDLFHNHTHRKDVDGLDVDAVVAAGREVLAERPRTNKELGALLHETWPDRAPAALAYAVRCLVPLVQVPPRGLWGRSGPIAHTSVETWLGSGVTDRPSATDMVRRYLAAFGPATVNDVQTWARLTRLREVVEQLPLVRFTDEDGQELFDLPDAPRPDEDTPAPVRFLYDFDNLLLSHADRRRVVTADVKARQYNPHGPVPQFFLVDGVTAGDWRVVRTKESATLELRPFHRLPAPDEVEREGSALLAFLAPDVPAHDVRILH</sequence>
<dbReference type="EMBL" id="HE804045">
    <property type="protein sequence ID" value="CCH28771.1"/>
    <property type="molecule type" value="Genomic_DNA"/>
</dbReference>
<gene>
    <name evidence="1" type="ordered locus">BN6_14480</name>
</gene>
<dbReference type="PANTHER" id="PTHR38479:SF2">
    <property type="entry name" value="WINGED HELIX DNA-BINDING DOMAIN-CONTAINING PROTEIN"/>
    <property type="match status" value="1"/>
</dbReference>
<dbReference type="InterPro" id="IPR009351">
    <property type="entry name" value="AlkZ-like"/>
</dbReference>
<evidence type="ECO:0000313" key="1">
    <source>
        <dbReference type="EMBL" id="CCH28771.1"/>
    </source>
</evidence>
<dbReference type="PANTHER" id="PTHR38479">
    <property type="entry name" value="LMO0824 PROTEIN"/>
    <property type="match status" value="1"/>
</dbReference>
<accession>K0JSD2</accession>
<protein>
    <recommendedName>
        <fullName evidence="3">Winged helix DNA-binding domain-containing protein</fullName>
    </recommendedName>
</protein>
<proteinExistence type="predicted"/>
<keyword evidence="2" id="KW-1185">Reference proteome</keyword>
<dbReference type="STRING" id="1179773.BN6_14480"/>
<dbReference type="Pfam" id="PF06224">
    <property type="entry name" value="AlkZ-like"/>
    <property type="match status" value="1"/>
</dbReference>
<dbReference type="KEGG" id="sesp:BN6_14480"/>
<dbReference type="BioCyc" id="SESP1179773:BN6_RS07100-MONOMER"/>
<dbReference type="AlphaFoldDB" id="K0JSD2"/>
<evidence type="ECO:0008006" key="3">
    <source>
        <dbReference type="Google" id="ProtNLM"/>
    </source>
</evidence>
<organism evidence="1 2">
    <name type="scientific">Saccharothrix espanaensis (strain ATCC 51144 / DSM 44229 / JCM 9112 / NBRC 15066 / NRRL 15764)</name>
    <dbReference type="NCBI Taxonomy" id="1179773"/>
    <lineage>
        <taxon>Bacteria</taxon>
        <taxon>Bacillati</taxon>
        <taxon>Actinomycetota</taxon>
        <taxon>Actinomycetes</taxon>
        <taxon>Pseudonocardiales</taxon>
        <taxon>Pseudonocardiaceae</taxon>
        <taxon>Saccharothrix</taxon>
    </lineage>
</organism>